<keyword evidence="1" id="KW-1133">Transmembrane helix</keyword>
<proteinExistence type="predicted"/>
<protein>
    <submittedName>
        <fullName evidence="2">Uncharacterized protein</fullName>
    </submittedName>
</protein>
<comment type="caution">
    <text evidence="2">The sequence shown here is derived from an EMBL/GenBank/DDBJ whole genome shotgun (WGS) entry which is preliminary data.</text>
</comment>
<evidence type="ECO:0000313" key="3">
    <source>
        <dbReference type="Proteomes" id="UP000315689"/>
    </source>
</evidence>
<dbReference type="EMBL" id="VMGK01000031">
    <property type="protein sequence ID" value="TSC92379.1"/>
    <property type="molecule type" value="Genomic_DNA"/>
</dbReference>
<sequence>MFSRILIFLVALGLGFVGIKYNYWIVKTLGKSAWVEQKLGSGATFGFYKLVAIAIMILGFMHLIGVI</sequence>
<evidence type="ECO:0000313" key="2">
    <source>
        <dbReference type="EMBL" id="TSC92379.1"/>
    </source>
</evidence>
<dbReference type="AlphaFoldDB" id="A0A554LIA3"/>
<keyword evidence="1" id="KW-0472">Membrane</keyword>
<dbReference type="Proteomes" id="UP000315689">
    <property type="component" value="Unassembled WGS sequence"/>
</dbReference>
<keyword evidence="1" id="KW-0812">Transmembrane</keyword>
<feature type="transmembrane region" description="Helical" evidence="1">
    <location>
        <begin position="5"/>
        <end position="25"/>
    </location>
</feature>
<gene>
    <name evidence="2" type="ORF">CEN89_730</name>
</gene>
<feature type="transmembrane region" description="Helical" evidence="1">
    <location>
        <begin position="45"/>
        <end position="66"/>
    </location>
</feature>
<name>A0A554LIA3_9BACT</name>
<accession>A0A554LIA3</accession>
<evidence type="ECO:0000256" key="1">
    <source>
        <dbReference type="SAM" id="Phobius"/>
    </source>
</evidence>
<organism evidence="2 3">
    <name type="scientific">Candidatus Berkelbacteria bacterium Licking1014_7</name>
    <dbReference type="NCBI Taxonomy" id="2017147"/>
    <lineage>
        <taxon>Bacteria</taxon>
        <taxon>Candidatus Berkelbacteria</taxon>
    </lineage>
</organism>
<reference evidence="2 3" key="1">
    <citation type="submission" date="2017-07" db="EMBL/GenBank/DDBJ databases">
        <title>Mechanisms for carbon and nitrogen cycling indicate functional differentiation within the Candidate Phyla Radiation.</title>
        <authorList>
            <person name="Danczak R.E."/>
            <person name="Johnston M.D."/>
            <person name="Kenah C."/>
            <person name="Slattery M."/>
            <person name="Wrighton K.C."/>
            <person name="Wilkins M.J."/>
        </authorList>
    </citation>
    <scope>NUCLEOTIDE SEQUENCE [LARGE SCALE GENOMIC DNA]</scope>
    <source>
        <strain evidence="2">Licking1014_7</strain>
    </source>
</reference>